<gene>
    <name evidence="1" type="ORF">EFL95_04095</name>
</gene>
<dbReference type="OrthoDB" id="3761449at2"/>
<reference evidence="1 2" key="1">
    <citation type="submission" date="2018-11" db="EMBL/GenBank/DDBJ databases">
        <authorList>
            <person name="Li F."/>
        </authorList>
    </citation>
    <scope>NUCLEOTIDE SEQUENCE [LARGE SCALE GENOMIC DNA]</scope>
    <source>
        <strain evidence="1 2">KIS18-7</strain>
    </source>
</reference>
<protein>
    <submittedName>
        <fullName evidence="1">Uncharacterized protein</fullName>
    </submittedName>
</protein>
<dbReference type="Proteomes" id="UP000277094">
    <property type="component" value="Unassembled WGS sequence"/>
</dbReference>
<sequence length="255" mass="27889">MVATALGKTSQNNTIAGRTFKASAWTVGHLQQTLEALKEKQPDAQLVISQTCYSPGFKKSAGTHDFDGAFDVKILNMSWSSAQRFLRSQGWAAWHRTPPAFKEHIHMVTIPPGLSGRPSAAQVGAAYKKLGLKVGHYIDGGLTSTGKTYTSSQIKDYFAHADGLAGPHTPDTDKSWHPKDISKTIYQPEDDMDKKELLEVLNSKDGQAAISNALVKKRLAPKNGPKNGRTVEDSINKIYDLLVSMDARLKKLEKG</sequence>
<comment type="caution">
    <text evidence="1">The sequence shown here is derived from an EMBL/GenBank/DDBJ whole genome shotgun (WGS) entry which is preliminary data.</text>
</comment>
<evidence type="ECO:0000313" key="2">
    <source>
        <dbReference type="Proteomes" id="UP000277094"/>
    </source>
</evidence>
<organism evidence="1 2">
    <name type="scientific">Nocardioides marmorisolisilvae</name>
    <dbReference type="NCBI Taxonomy" id="1542737"/>
    <lineage>
        <taxon>Bacteria</taxon>
        <taxon>Bacillati</taxon>
        <taxon>Actinomycetota</taxon>
        <taxon>Actinomycetes</taxon>
        <taxon>Propionibacteriales</taxon>
        <taxon>Nocardioidaceae</taxon>
        <taxon>Nocardioides</taxon>
    </lineage>
</organism>
<dbReference type="EMBL" id="RJSG01000002">
    <property type="protein sequence ID" value="RNL78297.1"/>
    <property type="molecule type" value="Genomic_DNA"/>
</dbReference>
<evidence type="ECO:0000313" key="1">
    <source>
        <dbReference type="EMBL" id="RNL78297.1"/>
    </source>
</evidence>
<accession>A0A3N0DRN5</accession>
<name>A0A3N0DRN5_9ACTN</name>
<dbReference type="RefSeq" id="WP_123232796.1">
    <property type="nucleotide sequence ID" value="NZ_RJSG01000002.1"/>
</dbReference>
<keyword evidence="2" id="KW-1185">Reference proteome</keyword>
<proteinExistence type="predicted"/>
<dbReference type="AlphaFoldDB" id="A0A3N0DRN5"/>